<feature type="domain" description="Transcriptional repressor PaaX-like central Cas2-like" evidence="7">
    <location>
        <begin position="102"/>
        <end position="175"/>
    </location>
</feature>
<evidence type="ECO:0000256" key="5">
    <source>
        <dbReference type="ARBA" id="ARBA00022842"/>
    </source>
</evidence>
<keyword evidence="4" id="KW-0378">Hydrolase</keyword>
<evidence type="ECO:0000313" key="8">
    <source>
        <dbReference type="EMBL" id="PIR70491.1"/>
    </source>
</evidence>
<keyword evidence="1" id="KW-0540">Nuclease</keyword>
<dbReference type="Pfam" id="PF20803">
    <property type="entry name" value="PaaX_M"/>
    <property type="match status" value="1"/>
</dbReference>
<evidence type="ECO:0000256" key="2">
    <source>
        <dbReference type="ARBA" id="ARBA00022723"/>
    </source>
</evidence>
<dbReference type="EMBL" id="PFCN01000016">
    <property type="protein sequence ID" value="PIR70491.1"/>
    <property type="molecule type" value="Genomic_DNA"/>
</dbReference>
<dbReference type="SUPFAM" id="SSF143430">
    <property type="entry name" value="TTP0101/SSO1404-like"/>
    <property type="match status" value="1"/>
</dbReference>
<keyword evidence="2" id="KW-0479">Metal-binding</keyword>
<dbReference type="InterPro" id="IPR048846">
    <property type="entry name" value="PaaX-like_central"/>
</dbReference>
<evidence type="ECO:0000313" key="9">
    <source>
        <dbReference type="Proteomes" id="UP000229383"/>
    </source>
</evidence>
<dbReference type="GO" id="GO:0004521">
    <property type="term" value="F:RNA endonuclease activity"/>
    <property type="evidence" value="ECO:0007669"/>
    <property type="project" value="InterPro"/>
</dbReference>
<organism evidence="8 9">
    <name type="scientific">Candidatus Niyogibacteria bacterium CG10_big_fil_rev_8_21_14_0_10_42_19</name>
    <dbReference type="NCBI Taxonomy" id="1974725"/>
    <lineage>
        <taxon>Bacteria</taxon>
        <taxon>Candidatus Niyogiibacteriota</taxon>
    </lineage>
</organism>
<dbReference type="PANTHER" id="PTHR30319:SF1">
    <property type="entry name" value="TRANSCRIPTIONAL REPRESSOR PAAX"/>
    <property type="match status" value="1"/>
</dbReference>
<keyword evidence="6" id="KW-0051">Antiviral defense</keyword>
<dbReference type="Proteomes" id="UP000229383">
    <property type="component" value="Unassembled WGS sequence"/>
</dbReference>
<reference evidence="9" key="1">
    <citation type="submission" date="2017-09" db="EMBL/GenBank/DDBJ databases">
        <title>Depth-based differentiation of microbial function through sediment-hosted aquifers and enrichment of novel symbionts in the deep terrestrial subsurface.</title>
        <authorList>
            <person name="Probst A.J."/>
            <person name="Ladd B."/>
            <person name="Jarett J.K."/>
            <person name="Geller-Mcgrath D.E."/>
            <person name="Sieber C.M.K."/>
            <person name="Emerson J.B."/>
            <person name="Anantharaman K."/>
            <person name="Thomas B.C."/>
            <person name="Malmstrom R."/>
            <person name="Stieglmeier M."/>
            <person name="Klingl A."/>
            <person name="Woyke T."/>
            <person name="Ryan C.M."/>
            <person name="Banfield J.F."/>
        </authorList>
    </citation>
    <scope>NUCLEOTIDE SEQUENCE [LARGE SCALE GENOMIC DNA]</scope>
</reference>
<dbReference type="GO" id="GO:0043571">
    <property type="term" value="P:maintenance of CRISPR repeat elements"/>
    <property type="evidence" value="ECO:0007669"/>
    <property type="project" value="InterPro"/>
</dbReference>
<name>A0A2H0TG29_9BACT</name>
<evidence type="ECO:0000256" key="4">
    <source>
        <dbReference type="ARBA" id="ARBA00022801"/>
    </source>
</evidence>
<keyword evidence="3 8" id="KW-0255">Endonuclease</keyword>
<proteinExistence type="predicted"/>
<evidence type="ECO:0000256" key="6">
    <source>
        <dbReference type="ARBA" id="ARBA00023118"/>
    </source>
</evidence>
<dbReference type="Gene3D" id="3.30.70.2650">
    <property type="match status" value="1"/>
</dbReference>
<protein>
    <submittedName>
        <fullName evidence="8">CRISPR-associated endonuclease Cas2</fullName>
    </submittedName>
</protein>
<gene>
    <name evidence="8" type="primary">cas2</name>
    <name evidence="8" type="ORF">COU46_01295</name>
</gene>
<dbReference type="GO" id="GO:0006351">
    <property type="term" value="P:DNA-templated transcription"/>
    <property type="evidence" value="ECO:0007669"/>
    <property type="project" value="TreeGrafter"/>
</dbReference>
<evidence type="ECO:0000256" key="3">
    <source>
        <dbReference type="ARBA" id="ARBA00022759"/>
    </source>
</evidence>
<dbReference type="InterPro" id="IPR021127">
    <property type="entry name" value="CRISPR_associated_Cas2"/>
</dbReference>
<evidence type="ECO:0000259" key="7">
    <source>
        <dbReference type="Pfam" id="PF20803"/>
    </source>
</evidence>
<dbReference type="AlphaFoldDB" id="A0A2H0TG29"/>
<sequence>MTRKLGDMGPFSQKILLLLLGGAALGLTPYPNKQFKIIKEITKEWGNINRNNLNKSIKRLYESKLVKMRNNKDGTSTLVLTLNGKRKALTYNAQNIKIRPMEKWDGKWRIVLFDIPEKSRKARDAIRHILKKSGFFEYQKSIFVHPFNCQDEISFVVEFFNMRQHIRFVVAESLDNEYHLKEFFDLK</sequence>
<keyword evidence="5" id="KW-0460">Magnesium</keyword>
<comment type="caution">
    <text evidence="8">The sequence shown here is derived from an EMBL/GenBank/DDBJ whole genome shotgun (WGS) entry which is preliminary data.</text>
</comment>
<accession>A0A2H0TG29</accession>
<evidence type="ECO:0000256" key="1">
    <source>
        <dbReference type="ARBA" id="ARBA00022722"/>
    </source>
</evidence>
<dbReference type="PANTHER" id="PTHR30319">
    <property type="entry name" value="PHENYLACETIC ACID REGULATOR-RELATED TRANSCRIPTIONAL REPRESSOR"/>
    <property type="match status" value="1"/>
</dbReference>
<dbReference type="NCBIfam" id="TIGR01573">
    <property type="entry name" value="cas2"/>
    <property type="match status" value="1"/>
</dbReference>